<feature type="compositionally biased region" description="Acidic residues" evidence="1">
    <location>
        <begin position="104"/>
        <end position="113"/>
    </location>
</feature>
<dbReference type="EMBL" id="MU154882">
    <property type="protein sequence ID" value="KAF9486857.1"/>
    <property type="molecule type" value="Genomic_DNA"/>
</dbReference>
<organism evidence="2 3">
    <name type="scientific">Pleurotus eryngii</name>
    <name type="common">Boletus of the steppes</name>
    <dbReference type="NCBI Taxonomy" id="5323"/>
    <lineage>
        <taxon>Eukaryota</taxon>
        <taxon>Fungi</taxon>
        <taxon>Dikarya</taxon>
        <taxon>Basidiomycota</taxon>
        <taxon>Agaricomycotina</taxon>
        <taxon>Agaricomycetes</taxon>
        <taxon>Agaricomycetidae</taxon>
        <taxon>Agaricales</taxon>
        <taxon>Pleurotineae</taxon>
        <taxon>Pleurotaceae</taxon>
        <taxon>Pleurotus</taxon>
    </lineage>
</organism>
<protein>
    <submittedName>
        <fullName evidence="2">Uncharacterized protein</fullName>
    </submittedName>
</protein>
<sequence length="113" mass="12428">MKCLSGCIEIETGESIEPNPCRIIRLFSPLSYHLQRHPPSPPPNVIYEPAVSPSIPRNSTDPSLLPLSAVSPNLSPRARISSDSPDPGKRNIHPEKHKLAREDEINEGVFDDG</sequence>
<gene>
    <name evidence="2" type="ORF">BDN71DRAFT_1514553</name>
</gene>
<name>A0A9P5ZG75_PLEER</name>
<proteinExistence type="predicted"/>
<evidence type="ECO:0000313" key="2">
    <source>
        <dbReference type="EMBL" id="KAF9486857.1"/>
    </source>
</evidence>
<comment type="caution">
    <text evidence="2">The sequence shown here is derived from an EMBL/GenBank/DDBJ whole genome shotgun (WGS) entry which is preliminary data.</text>
</comment>
<reference evidence="2" key="1">
    <citation type="submission" date="2020-11" db="EMBL/GenBank/DDBJ databases">
        <authorList>
            <consortium name="DOE Joint Genome Institute"/>
            <person name="Ahrendt S."/>
            <person name="Riley R."/>
            <person name="Andreopoulos W."/>
            <person name="Labutti K."/>
            <person name="Pangilinan J."/>
            <person name="Ruiz-Duenas F.J."/>
            <person name="Barrasa J.M."/>
            <person name="Sanchez-Garcia M."/>
            <person name="Camarero S."/>
            <person name="Miyauchi S."/>
            <person name="Serrano A."/>
            <person name="Linde D."/>
            <person name="Babiker R."/>
            <person name="Drula E."/>
            <person name="Ayuso-Fernandez I."/>
            <person name="Pacheco R."/>
            <person name="Padilla G."/>
            <person name="Ferreira P."/>
            <person name="Barriuso J."/>
            <person name="Kellner H."/>
            <person name="Castanera R."/>
            <person name="Alfaro M."/>
            <person name="Ramirez L."/>
            <person name="Pisabarro A.G."/>
            <person name="Kuo A."/>
            <person name="Tritt A."/>
            <person name="Lipzen A."/>
            <person name="He G."/>
            <person name="Yan M."/>
            <person name="Ng V."/>
            <person name="Cullen D."/>
            <person name="Martin F."/>
            <person name="Rosso M.-N."/>
            <person name="Henrissat B."/>
            <person name="Hibbett D."/>
            <person name="Martinez A.T."/>
            <person name="Grigoriev I.V."/>
        </authorList>
    </citation>
    <scope>NUCLEOTIDE SEQUENCE</scope>
    <source>
        <strain evidence="2">ATCC 90797</strain>
    </source>
</reference>
<dbReference type="OrthoDB" id="10460779at2759"/>
<keyword evidence="3" id="KW-1185">Reference proteome</keyword>
<accession>A0A9P5ZG75</accession>
<dbReference type="Proteomes" id="UP000807025">
    <property type="component" value="Unassembled WGS sequence"/>
</dbReference>
<dbReference type="AlphaFoldDB" id="A0A9P5ZG75"/>
<feature type="region of interest" description="Disordered" evidence="1">
    <location>
        <begin position="41"/>
        <end position="113"/>
    </location>
</feature>
<evidence type="ECO:0000256" key="1">
    <source>
        <dbReference type="SAM" id="MobiDB-lite"/>
    </source>
</evidence>
<evidence type="ECO:0000313" key="3">
    <source>
        <dbReference type="Proteomes" id="UP000807025"/>
    </source>
</evidence>